<dbReference type="PANTHER" id="PTHR45835">
    <property type="entry name" value="YALI0A06105P"/>
    <property type="match status" value="1"/>
</dbReference>
<dbReference type="InterPro" id="IPR036397">
    <property type="entry name" value="RNaseH_sf"/>
</dbReference>
<dbReference type="InterPro" id="IPR012337">
    <property type="entry name" value="RNaseH-like_sf"/>
</dbReference>
<evidence type="ECO:0000313" key="2">
    <source>
        <dbReference type="Proteomes" id="UP001234989"/>
    </source>
</evidence>
<evidence type="ECO:0000313" key="1">
    <source>
        <dbReference type="EMBL" id="WMV32762.1"/>
    </source>
</evidence>
<dbReference type="PANTHER" id="PTHR45835:SF91">
    <property type="entry name" value="RETROTRANSPOSON, TY3-GYPSY SUBCLASS-LIKE PROTEIN"/>
    <property type="match status" value="1"/>
</dbReference>
<protein>
    <submittedName>
        <fullName evidence="1">Uncharacterized protein</fullName>
    </submittedName>
</protein>
<organism evidence="1 2">
    <name type="scientific">Solanum verrucosum</name>
    <dbReference type="NCBI Taxonomy" id="315347"/>
    <lineage>
        <taxon>Eukaryota</taxon>
        <taxon>Viridiplantae</taxon>
        <taxon>Streptophyta</taxon>
        <taxon>Embryophyta</taxon>
        <taxon>Tracheophyta</taxon>
        <taxon>Spermatophyta</taxon>
        <taxon>Magnoliopsida</taxon>
        <taxon>eudicotyledons</taxon>
        <taxon>Gunneridae</taxon>
        <taxon>Pentapetalae</taxon>
        <taxon>asterids</taxon>
        <taxon>lamiids</taxon>
        <taxon>Solanales</taxon>
        <taxon>Solanaceae</taxon>
        <taxon>Solanoideae</taxon>
        <taxon>Solaneae</taxon>
        <taxon>Solanum</taxon>
    </lineage>
</organism>
<sequence length="119" mass="13882">MTKSAHFFLVKVSYSVEDYAKLYLNEMTDGQAEHTIHTLEDMLRVCVIHFKGNWDDNLALIEFAYSNSYHSSIGMALFEALFGRRCRYHIAWFEVGEITFLGPKLVMRLWKKIGLLERG</sequence>
<dbReference type="EMBL" id="CP133617">
    <property type="protein sequence ID" value="WMV32762.1"/>
    <property type="molecule type" value="Genomic_DNA"/>
</dbReference>
<proteinExistence type="predicted"/>
<accession>A0AAF0R2E8</accession>
<dbReference type="GO" id="GO:0003676">
    <property type="term" value="F:nucleic acid binding"/>
    <property type="evidence" value="ECO:0007669"/>
    <property type="project" value="InterPro"/>
</dbReference>
<keyword evidence="2" id="KW-1185">Reference proteome</keyword>
<name>A0AAF0R2E8_SOLVR</name>
<dbReference type="AlphaFoldDB" id="A0AAF0R2E8"/>
<gene>
    <name evidence="1" type="ORF">MTR67_026147</name>
</gene>
<dbReference type="Proteomes" id="UP001234989">
    <property type="component" value="Chromosome 6"/>
</dbReference>
<reference evidence="1" key="1">
    <citation type="submission" date="2023-08" db="EMBL/GenBank/DDBJ databases">
        <title>A de novo genome assembly of Solanum verrucosum Schlechtendal, a Mexican diploid species geographically isolated from the other diploid A-genome species in potato relatives.</title>
        <authorList>
            <person name="Hosaka K."/>
        </authorList>
    </citation>
    <scope>NUCLEOTIDE SEQUENCE</scope>
    <source>
        <tissue evidence="1">Young leaves</tissue>
    </source>
</reference>
<dbReference type="SUPFAM" id="SSF53098">
    <property type="entry name" value="Ribonuclease H-like"/>
    <property type="match status" value="1"/>
</dbReference>
<dbReference type="Gene3D" id="3.30.420.10">
    <property type="entry name" value="Ribonuclease H-like superfamily/Ribonuclease H"/>
    <property type="match status" value="1"/>
</dbReference>